<gene>
    <name evidence="2" type="ORF">PV327_003070</name>
</gene>
<accession>A0AA39L0M6</accession>
<protein>
    <submittedName>
        <fullName evidence="2">Uncharacterized protein</fullName>
    </submittedName>
</protein>
<feature type="region of interest" description="Disordered" evidence="1">
    <location>
        <begin position="172"/>
        <end position="202"/>
    </location>
</feature>
<keyword evidence="3" id="KW-1185">Reference proteome</keyword>
<evidence type="ECO:0000313" key="3">
    <source>
        <dbReference type="Proteomes" id="UP001168972"/>
    </source>
</evidence>
<comment type="caution">
    <text evidence="2">The sequence shown here is derived from an EMBL/GenBank/DDBJ whole genome shotgun (WGS) entry which is preliminary data.</text>
</comment>
<sequence length="447" mass="50168">MYHSLMKQVVHFLERARKSLNILHVTNNNNKNSTRNNRNQNVCMEESSKSLTEFSNSTSRLNQSESITEISRGRSDIQNFTCFMMNNNSFSHQNPPLDVNFQTLSQEFINKTKYQRIRHKSTSDCSEINFTSDHIPPEKLSQEAFRLMKIIESLLAMRESHLSVVSSSFSSATSSSTVSSTSPSSLSSSMSPTSLYNTSSTAPIANNEDNRFISSIDCDISHQDDAIINSTRLYQDNSHHECCDNLNSNRIDIDNSFDFNKIRNSEDILIDSTAGSRNSSSSSSDNSSNITYPTYLIASNVENFNRKTKEIVKNNGRVINSVLKQTLGVVSSSTPNQKVIFTKLMEEEESNMADKLVTSVENNVEDESGISSRNSFHDVGLPVGPTLDSSINSGRHSQIGLPELSLDRINHRRWSSTPAEIQNLFKKYKNGFVPHQNNNVESLSVWV</sequence>
<feature type="compositionally biased region" description="Low complexity" evidence="1">
    <location>
        <begin position="172"/>
        <end position="200"/>
    </location>
</feature>
<evidence type="ECO:0000256" key="1">
    <source>
        <dbReference type="SAM" id="MobiDB-lite"/>
    </source>
</evidence>
<organism evidence="2 3">
    <name type="scientific">Microctonus hyperodae</name>
    <name type="common">Parasitoid wasp</name>
    <dbReference type="NCBI Taxonomy" id="165561"/>
    <lineage>
        <taxon>Eukaryota</taxon>
        <taxon>Metazoa</taxon>
        <taxon>Ecdysozoa</taxon>
        <taxon>Arthropoda</taxon>
        <taxon>Hexapoda</taxon>
        <taxon>Insecta</taxon>
        <taxon>Pterygota</taxon>
        <taxon>Neoptera</taxon>
        <taxon>Endopterygota</taxon>
        <taxon>Hymenoptera</taxon>
        <taxon>Apocrita</taxon>
        <taxon>Ichneumonoidea</taxon>
        <taxon>Braconidae</taxon>
        <taxon>Euphorinae</taxon>
        <taxon>Microctonus</taxon>
    </lineage>
</organism>
<dbReference type="EMBL" id="JAQQBR010000002">
    <property type="protein sequence ID" value="KAK0180714.1"/>
    <property type="molecule type" value="Genomic_DNA"/>
</dbReference>
<proteinExistence type="predicted"/>
<reference evidence="2" key="2">
    <citation type="submission" date="2023-03" db="EMBL/GenBank/DDBJ databases">
        <authorList>
            <person name="Inwood S.N."/>
            <person name="Skelly J.G."/>
            <person name="Guhlin J."/>
            <person name="Harrop T.W.R."/>
            <person name="Goldson S.G."/>
            <person name="Dearden P.K."/>
        </authorList>
    </citation>
    <scope>NUCLEOTIDE SEQUENCE</scope>
    <source>
        <strain evidence="2">Lincoln</strain>
        <tissue evidence="2">Whole body</tissue>
    </source>
</reference>
<dbReference type="Proteomes" id="UP001168972">
    <property type="component" value="Unassembled WGS sequence"/>
</dbReference>
<reference evidence="2" key="1">
    <citation type="journal article" date="2023" name="bioRxiv">
        <title>Scaffold-level genome assemblies of two parasitoid biocontrol wasps reveal the parthenogenesis mechanism and an associated novel virus.</title>
        <authorList>
            <person name="Inwood S."/>
            <person name="Skelly J."/>
            <person name="Guhlin J."/>
            <person name="Harrop T."/>
            <person name="Goldson S."/>
            <person name="Dearden P."/>
        </authorList>
    </citation>
    <scope>NUCLEOTIDE SEQUENCE</scope>
    <source>
        <strain evidence="2">Lincoln</strain>
        <tissue evidence="2">Whole body</tissue>
    </source>
</reference>
<evidence type="ECO:0000313" key="2">
    <source>
        <dbReference type="EMBL" id="KAK0180714.1"/>
    </source>
</evidence>
<name>A0AA39L0M6_MICHY</name>
<dbReference type="AlphaFoldDB" id="A0AA39L0M6"/>